<dbReference type="NCBIfam" id="NF012211">
    <property type="entry name" value="tand_rpt_95"/>
    <property type="match status" value="5"/>
</dbReference>
<dbReference type="PROSITE" id="PS51892">
    <property type="entry name" value="SUBTILASE"/>
    <property type="match status" value="1"/>
</dbReference>
<dbReference type="SMART" id="SM00112">
    <property type="entry name" value="CA"/>
    <property type="match status" value="4"/>
</dbReference>
<organism evidence="10 11">
    <name type="scientific">Caldithrix abyssi DSM 13497</name>
    <dbReference type="NCBI Taxonomy" id="880073"/>
    <lineage>
        <taxon>Bacteria</taxon>
        <taxon>Pseudomonadati</taxon>
        <taxon>Calditrichota</taxon>
        <taxon>Calditrichia</taxon>
        <taxon>Calditrichales</taxon>
        <taxon>Calditrichaceae</taxon>
        <taxon>Caldithrix</taxon>
    </lineage>
</organism>
<dbReference type="InterPro" id="IPR013783">
    <property type="entry name" value="Ig-like_fold"/>
</dbReference>
<dbReference type="SUPFAM" id="SSF52743">
    <property type="entry name" value="Subtilisin-like"/>
    <property type="match status" value="1"/>
</dbReference>
<dbReference type="GO" id="GO:0012505">
    <property type="term" value="C:endomembrane system"/>
    <property type="evidence" value="ECO:0007669"/>
    <property type="project" value="UniProtKB-ARBA"/>
</dbReference>
<dbReference type="Proteomes" id="UP000183868">
    <property type="component" value="Chromosome"/>
</dbReference>
<evidence type="ECO:0000256" key="4">
    <source>
        <dbReference type="PIRSR" id="PIRSR615500-1"/>
    </source>
</evidence>
<evidence type="ECO:0000256" key="5">
    <source>
        <dbReference type="PROSITE-ProRule" id="PRU01240"/>
    </source>
</evidence>
<dbReference type="InterPro" id="IPR000209">
    <property type="entry name" value="Peptidase_S8/S53_dom"/>
</dbReference>
<feature type="active site" description="Charge relay system" evidence="4 5">
    <location>
        <position position="270"/>
    </location>
</feature>
<dbReference type="Gene3D" id="2.60.40.10">
    <property type="entry name" value="Immunoglobulins"/>
    <property type="match status" value="10"/>
</dbReference>
<dbReference type="NCBIfam" id="TIGR04183">
    <property type="entry name" value="Por_Secre_tail"/>
    <property type="match status" value="1"/>
</dbReference>
<reference evidence="10 11" key="1">
    <citation type="submission" date="2016-11" db="EMBL/GenBank/DDBJ databases">
        <title>Genomic analysis of Caldithrix abyssi and proposal of a novel bacterial phylum Caldithrichaeota.</title>
        <authorList>
            <person name="Kublanov I."/>
            <person name="Sigalova O."/>
            <person name="Gavrilov S."/>
            <person name="Lebedinsky A."/>
            <person name="Ivanova N."/>
            <person name="Daum C."/>
            <person name="Reddy T."/>
            <person name="Klenk H.P."/>
            <person name="Goker M."/>
            <person name="Reva O."/>
            <person name="Miroshnichenko M."/>
            <person name="Kyprides N."/>
            <person name="Woyke T."/>
            <person name="Gelfand M."/>
        </authorList>
    </citation>
    <scope>NUCLEOTIDE SEQUENCE [LARGE SCALE GENOMIC DNA]</scope>
    <source>
        <strain evidence="10 11">LF13</strain>
    </source>
</reference>
<dbReference type="GO" id="GO:0016020">
    <property type="term" value="C:membrane"/>
    <property type="evidence" value="ECO:0007669"/>
    <property type="project" value="InterPro"/>
</dbReference>
<dbReference type="Gene3D" id="2.60.120.260">
    <property type="entry name" value="Galactose-binding domain-like"/>
    <property type="match status" value="1"/>
</dbReference>
<proteinExistence type="inferred from homology"/>
<dbReference type="Gene3D" id="3.40.50.200">
    <property type="entry name" value="Peptidase S8/S53 domain"/>
    <property type="match status" value="1"/>
</dbReference>
<dbReference type="PROSITE" id="PS50268">
    <property type="entry name" value="CADHERIN_2"/>
    <property type="match status" value="2"/>
</dbReference>
<feature type="domain" description="P/Homo B" evidence="9">
    <location>
        <begin position="656"/>
        <end position="815"/>
    </location>
</feature>
<dbReference type="GO" id="GO:0004252">
    <property type="term" value="F:serine-type endopeptidase activity"/>
    <property type="evidence" value="ECO:0007669"/>
    <property type="project" value="UniProtKB-UniRule"/>
</dbReference>
<dbReference type="SUPFAM" id="SSF49785">
    <property type="entry name" value="Galactose-binding domain-like"/>
    <property type="match status" value="1"/>
</dbReference>
<evidence type="ECO:0000256" key="3">
    <source>
        <dbReference type="ARBA" id="ARBA00022825"/>
    </source>
</evidence>
<dbReference type="RefSeq" id="WP_071961245.1">
    <property type="nucleotide sequence ID" value="NZ_CP018099.1"/>
</dbReference>
<dbReference type="SUPFAM" id="SSF49313">
    <property type="entry name" value="Cadherin-like"/>
    <property type="match status" value="9"/>
</dbReference>
<dbReference type="GO" id="GO:0005737">
    <property type="term" value="C:cytoplasm"/>
    <property type="evidence" value="ECO:0007669"/>
    <property type="project" value="UniProtKB-ARBA"/>
</dbReference>
<dbReference type="InterPro" id="IPR008979">
    <property type="entry name" value="Galactose-bd-like_sf"/>
</dbReference>
<dbReference type="InterPro" id="IPR015919">
    <property type="entry name" value="Cadherin-like_sf"/>
</dbReference>
<name>A0A1J1C4S0_CALAY</name>
<evidence type="ECO:0000256" key="6">
    <source>
        <dbReference type="RuleBase" id="RU003355"/>
    </source>
</evidence>
<dbReference type="PROSITE" id="PS00138">
    <property type="entry name" value="SUBTILASE_SER"/>
    <property type="match status" value="1"/>
</dbReference>
<evidence type="ECO:0000259" key="7">
    <source>
        <dbReference type="PROSITE" id="PS50268"/>
    </source>
</evidence>
<dbReference type="PROSITE" id="PS51829">
    <property type="entry name" value="P_HOMO_B"/>
    <property type="match status" value="1"/>
</dbReference>
<evidence type="ECO:0000313" key="11">
    <source>
        <dbReference type="Proteomes" id="UP000183868"/>
    </source>
</evidence>
<dbReference type="PANTHER" id="PTHR42884">
    <property type="entry name" value="PROPROTEIN CONVERTASE SUBTILISIN/KEXIN-RELATED"/>
    <property type="match status" value="1"/>
</dbReference>
<dbReference type="GO" id="GO:0005509">
    <property type="term" value="F:calcium ion binding"/>
    <property type="evidence" value="ECO:0007669"/>
    <property type="project" value="InterPro"/>
</dbReference>
<dbReference type="InterPro" id="IPR036852">
    <property type="entry name" value="Peptidase_S8/S53_dom_sf"/>
</dbReference>
<dbReference type="GO" id="GO:0007156">
    <property type="term" value="P:homophilic cell adhesion via plasma membrane adhesion molecules"/>
    <property type="evidence" value="ECO:0007669"/>
    <property type="project" value="InterPro"/>
</dbReference>
<dbReference type="PROSITE" id="PS50835">
    <property type="entry name" value="IG_LIKE"/>
    <property type="match status" value="1"/>
</dbReference>
<feature type="domain" description="Cadherin" evidence="7">
    <location>
        <begin position="1204"/>
        <end position="1301"/>
    </location>
</feature>
<keyword evidence="2 5" id="KW-0378">Hydrolase</keyword>
<dbReference type="Pfam" id="PF00082">
    <property type="entry name" value="Peptidase_S8"/>
    <property type="match status" value="1"/>
</dbReference>
<sequence>MKRFTLFILLIGFVLPLRAQTSFFYYQYRNQQIELYPLKDQLAVEFKSSISRQQMKAILQKYLFRFEIDHPVWERNMPLVRLNQIIDQQQLLDLIQRLSADPQIVLATPIFRRAGSAVRQAVNRTFLARFHPDVTLEQIQRINQENGVEIVKPLLENTYLLRTVPEQKWNGLEAANFYTDLPEALYAQPNFIYLNWETLNYDVNDPLWPQQWAHKNTGQSVVTATKDNSLPAYVNGYPDADIDADQAWDVLMNHGLAAGGSPDILVAMLDSGVDLDHPDLADNLFSKGVDYTPDNGSDANDIQGHGTSTAGIVAAIGDNGLGVSGIAFRSKILPLKVFTVYGSADDAGYAEAMDYAWQHGADVISNSWSGSSPSQALEDAIQRAKTQGRNGKGCVVVFSSGNGGSGNVSYPAYLDNVIAVGASNMFDEKKNPGSQDYQRSWGGNYGPALDLVAPTIVYTTDIAGVDGYVDGDYFDHFGGTSAACPHVSGVAALVLAADSNLTAAQVQDILQRSADKIDRYAFDENGWNEHVGYGRVNAYKAVQLAFNENGDGPLISHTMLQPTSSVDPPIVSAIITDADGLASGENQPALFYRTIFQGDTSTWQKVIDEDGPTGNQYDFTIPAQSWGNLVEYYITATDNAAQPRQNTYPFKGDLLTLPPKFLKFYIGDFATQTYASSDVPVNINDDNIFFTSTLNIPDDRPIVDLNMTLTVSGFINDLALALESPAGIASGPASHNGDGQSEYQNTKLDDEAATPLYQGASPYTGTFKPDNALFVFDGLNAKGVWTLKAFDDTYYNNNSTIESWDLEVTYLKPINPPVVSDIPDQTIEEGQSFTSFDLDDYVTDADNTDDEITWTYSGNQDLIVSIDPVTHVCTISVPNEEWSGSETITFTATDPSLLSDSDSATFTVTPVNDPPVVSDIPDQTIDEGQSFTQIHLDDYVSDADNADSEMSWTYSGNKELIVSIDANRVATVSTPDSNWNGSETITFTATDPGGLSDSDPATFTVNPVNDPPVVSDIPDQTIDEGQSFTSFDLDDYVSDVDNSDAEINWSYSGNVQLTVSIDPATHVCTVSVPDSEWNGSETITFTATDPGGLSDSDPATFTVNPVNDPPVVSDIPDQTIDEGQSFTQINLDDYVSDADNADSEISWTYSGNKELIVSIDANRVATVSTPDSNWNGSETITFTATDPGGLSDSDTARFTVNPVNDAPKITSTPDTIAIQDQLYQYQVTAEDPDSNETLTYSLLTAPAFLSIDAQTGLISGTPTNSDVGLHPVSVQVKDSQNATDQQDYNLTVKNQNDPPVVSDIPDQTIDEGQSFTQIHLDDYVSDADNADSEMSWTYSGNKELIVSIDANRVATVSTPDSNWNGAETITFTATDPGGLSDSDTARFTVNSVNDAPRITSTPDTIAIQDQLYQYQVTAEDPDSSETLIYSLLTAPAFLSIDAQTGLISGTPTNSDVGVHPVSVQVKDSQNATDQQDYNLTVKNQNDPPVVSDIPDQTIDEGQSFTQIHLDDYVSDADNADSEMSWTYSGNKELIVSIDANRVATVSTPDSNWNGAETITFTATDPGGLSDSDTARFTVNPVNDAPKITSTPDTIAIQDQLYHYQVTAEDPDSNETLTYSLLTAPAFLSIDAQSGLISGTPTNSDVGVHPVSVQVKDSQNATDQQDYNLTVKNQNDPPVVSDIPDQTIDEGQSFTKINLDDYVSDADNADSEMSWTYSGNKELIVSIDANRVATVSTPDSNWNGAETITFTATDPGGLSDSDTARFTVNPVNDAPRIVDALPDLFLSEDDSLFVPFSFWHPFVEDADTPDSLLQFALTQGAQVKSKVLNDGHRLFADADWFGIDSLFLKVSDGVNLDSGRVMVHVAAVNDPPQIVGFPDSLTFFKGDSLKLLLTPFARDVDSPLEKLSWQFSLSDSQIAWDYSAQTQTLTLWTDTFSGSAYLFARLIDDSSAFDQDTAVVAVKDTLTGLQDLARKPLDYRLFQNFPNPFNPATTISFYLKQSALVRLEFFDVRGRSILPTHEKYFSSGQQKINIVATYLPSGVYFYRLTVLQNERILFRKIKKMILLK</sequence>
<dbReference type="Pfam" id="PF05345">
    <property type="entry name" value="He_PIG"/>
    <property type="match status" value="3"/>
</dbReference>
<dbReference type="InterPro" id="IPR006644">
    <property type="entry name" value="Cadg"/>
</dbReference>
<dbReference type="PANTHER" id="PTHR42884:SF14">
    <property type="entry name" value="NEUROENDOCRINE CONVERTASE 1"/>
    <property type="match status" value="1"/>
</dbReference>
<evidence type="ECO:0000256" key="2">
    <source>
        <dbReference type="ARBA" id="ARBA00022801"/>
    </source>
</evidence>
<dbReference type="KEGG" id="caby:Cabys_137"/>
<protein>
    <submittedName>
        <fullName evidence="10">Por secretion system C-terminal sorting domain-containing protein</fullName>
    </submittedName>
</protein>
<dbReference type="InterPro" id="IPR023828">
    <property type="entry name" value="Peptidase_S8_Ser-AS"/>
</dbReference>
<dbReference type="InterPro" id="IPR007110">
    <property type="entry name" value="Ig-like_dom"/>
</dbReference>
<dbReference type="InterPro" id="IPR002884">
    <property type="entry name" value="P_dom"/>
</dbReference>
<keyword evidence="1 5" id="KW-0645">Protease</keyword>
<dbReference type="PRINTS" id="PR00723">
    <property type="entry name" value="SUBTILISIN"/>
</dbReference>
<dbReference type="InterPro" id="IPR023827">
    <property type="entry name" value="Peptidase_S8_Asp-AS"/>
</dbReference>
<feature type="domain" description="Cadherin" evidence="7">
    <location>
        <begin position="1582"/>
        <end position="1679"/>
    </location>
</feature>
<dbReference type="InterPro" id="IPR002126">
    <property type="entry name" value="Cadherin-like_dom"/>
</dbReference>
<comment type="similarity">
    <text evidence="5 6">Belongs to the peptidase S8 family.</text>
</comment>
<evidence type="ECO:0000256" key="1">
    <source>
        <dbReference type="ARBA" id="ARBA00022670"/>
    </source>
</evidence>
<feature type="active site" description="Charge relay system" evidence="4 5">
    <location>
        <position position="481"/>
    </location>
</feature>
<accession>A0A1J1C4S0</accession>
<dbReference type="PROSITE" id="PS00136">
    <property type="entry name" value="SUBTILASE_ASP"/>
    <property type="match status" value="1"/>
</dbReference>
<dbReference type="SMART" id="SM00736">
    <property type="entry name" value="CADG"/>
    <property type="match status" value="10"/>
</dbReference>
<dbReference type="CDD" id="cd07498">
    <property type="entry name" value="Peptidases_S8_15"/>
    <property type="match status" value="1"/>
</dbReference>
<evidence type="ECO:0000259" key="8">
    <source>
        <dbReference type="PROSITE" id="PS50835"/>
    </source>
</evidence>
<dbReference type="EMBL" id="CP018099">
    <property type="protein sequence ID" value="APF16888.1"/>
    <property type="molecule type" value="Genomic_DNA"/>
</dbReference>
<dbReference type="InterPro" id="IPR015500">
    <property type="entry name" value="Peptidase_S8_subtilisin-rel"/>
</dbReference>
<dbReference type="InterPro" id="IPR034054">
    <property type="entry name" value="Pep_S8_PrcA"/>
</dbReference>
<keyword evidence="3 5" id="KW-0720">Serine protease</keyword>
<evidence type="ECO:0000313" key="10">
    <source>
        <dbReference type="EMBL" id="APF16888.1"/>
    </source>
</evidence>
<dbReference type="GO" id="GO:0016485">
    <property type="term" value="P:protein processing"/>
    <property type="evidence" value="ECO:0007669"/>
    <property type="project" value="TreeGrafter"/>
</dbReference>
<gene>
    <name evidence="10" type="ORF">Cabys_137</name>
</gene>
<feature type="domain" description="Ig-like" evidence="8">
    <location>
        <begin position="1011"/>
        <end position="1084"/>
    </location>
</feature>
<dbReference type="InterPro" id="IPR026444">
    <property type="entry name" value="Secre_tail"/>
</dbReference>
<feature type="active site" description="Charge relay system" evidence="4 5">
    <location>
        <position position="305"/>
    </location>
</feature>
<dbReference type="Pfam" id="PF17963">
    <property type="entry name" value="Big_9"/>
    <property type="match status" value="6"/>
</dbReference>
<evidence type="ECO:0000259" key="9">
    <source>
        <dbReference type="PROSITE" id="PS51829"/>
    </source>
</evidence>